<feature type="region of interest" description="Disordered" evidence="4">
    <location>
        <begin position="114"/>
        <end position="144"/>
    </location>
</feature>
<protein>
    <recommendedName>
        <fullName evidence="5">Spaetzle domain-containing protein</fullName>
    </recommendedName>
</protein>
<dbReference type="Gene3D" id="2.10.90.10">
    <property type="entry name" value="Cystine-knot cytokines"/>
    <property type="match status" value="1"/>
</dbReference>
<dbReference type="Pfam" id="PF16077">
    <property type="entry name" value="Spaetzle"/>
    <property type="match status" value="1"/>
</dbReference>
<dbReference type="GO" id="GO:0005121">
    <property type="term" value="F:Toll binding"/>
    <property type="evidence" value="ECO:0007669"/>
    <property type="project" value="TreeGrafter"/>
</dbReference>
<keyword evidence="7" id="KW-1185">Reference proteome</keyword>
<dbReference type="InterPro" id="IPR052444">
    <property type="entry name" value="Spz/Toll_ligand-like"/>
</dbReference>
<evidence type="ECO:0000256" key="4">
    <source>
        <dbReference type="SAM" id="MobiDB-lite"/>
    </source>
</evidence>
<evidence type="ECO:0000259" key="5">
    <source>
        <dbReference type="Pfam" id="PF16077"/>
    </source>
</evidence>
<dbReference type="GO" id="GO:0021556">
    <property type="term" value="P:central nervous system formation"/>
    <property type="evidence" value="ECO:0007669"/>
    <property type="project" value="TreeGrafter"/>
</dbReference>
<evidence type="ECO:0000313" key="7">
    <source>
        <dbReference type="Proteomes" id="UP000789390"/>
    </source>
</evidence>
<evidence type="ECO:0000256" key="1">
    <source>
        <dbReference type="ARBA" id="ARBA00022729"/>
    </source>
</evidence>
<dbReference type="GO" id="GO:0045087">
    <property type="term" value="P:innate immune response"/>
    <property type="evidence" value="ECO:0007669"/>
    <property type="project" value="TreeGrafter"/>
</dbReference>
<dbReference type="AlphaFoldDB" id="A0A8J2RYU7"/>
<accession>A0A8J2RYU7</accession>
<comment type="caution">
    <text evidence="6">The sequence shown here is derived from an EMBL/GenBank/DDBJ whole genome shotgun (WGS) entry which is preliminary data.</text>
</comment>
<dbReference type="SUPFAM" id="SSF57501">
    <property type="entry name" value="Cystine-knot cytokines"/>
    <property type="match status" value="1"/>
</dbReference>
<dbReference type="GO" id="GO:0008083">
    <property type="term" value="F:growth factor activity"/>
    <property type="evidence" value="ECO:0007669"/>
    <property type="project" value="TreeGrafter"/>
</dbReference>
<keyword evidence="2" id="KW-1015">Disulfide bond</keyword>
<proteinExistence type="predicted"/>
<keyword evidence="3" id="KW-0325">Glycoprotein</keyword>
<dbReference type="PANTHER" id="PTHR23199">
    <property type="entry name" value="NEUROTROPHIN 1-RELATED"/>
    <property type="match status" value="1"/>
</dbReference>
<feature type="domain" description="Spaetzle" evidence="5">
    <location>
        <begin position="265"/>
        <end position="362"/>
    </location>
</feature>
<dbReference type="InterPro" id="IPR032104">
    <property type="entry name" value="Spaetzle"/>
</dbReference>
<gene>
    <name evidence="6" type="ORF">DGAL_LOCUS15304</name>
</gene>
<evidence type="ECO:0000313" key="6">
    <source>
        <dbReference type="EMBL" id="CAH0111654.1"/>
    </source>
</evidence>
<evidence type="ECO:0000256" key="2">
    <source>
        <dbReference type="ARBA" id="ARBA00023157"/>
    </source>
</evidence>
<dbReference type="OrthoDB" id="6359065at2759"/>
<evidence type="ECO:0000256" key="3">
    <source>
        <dbReference type="ARBA" id="ARBA00023180"/>
    </source>
</evidence>
<keyword evidence="1" id="KW-0732">Signal</keyword>
<organism evidence="6 7">
    <name type="scientific">Daphnia galeata</name>
    <dbReference type="NCBI Taxonomy" id="27404"/>
    <lineage>
        <taxon>Eukaryota</taxon>
        <taxon>Metazoa</taxon>
        <taxon>Ecdysozoa</taxon>
        <taxon>Arthropoda</taxon>
        <taxon>Crustacea</taxon>
        <taxon>Branchiopoda</taxon>
        <taxon>Diplostraca</taxon>
        <taxon>Cladocera</taxon>
        <taxon>Anomopoda</taxon>
        <taxon>Daphniidae</taxon>
        <taxon>Daphnia</taxon>
    </lineage>
</organism>
<reference evidence="6" key="1">
    <citation type="submission" date="2021-11" db="EMBL/GenBank/DDBJ databases">
        <authorList>
            <person name="Schell T."/>
        </authorList>
    </citation>
    <scope>NUCLEOTIDE SEQUENCE</scope>
    <source>
        <strain evidence="6">M5</strain>
    </source>
</reference>
<dbReference type="EMBL" id="CAKKLH010000315">
    <property type="protein sequence ID" value="CAH0111654.1"/>
    <property type="molecule type" value="Genomic_DNA"/>
</dbReference>
<dbReference type="GO" id="GO:0005615">
    <property type="term" value="C:extracellular space"/>
    <property type="evidence" value="ECO:0007669"/>
    <property type="project" value="UniProtKB-ARBA"/>
</dbReference>
<dbReference type="PANTHER" id="PTHR23199:SF12">
    <property type="entry name" value="NEUROTROPHIN 1-RELATED"/>
    <property type="match status" value="1"/>
</dbReference>
<dbReference type="Proteomes" id="UP000789390">
    <property type="component" value="Unassembled WGS sequence"/>
</dbReference>
<name>A0A8J2RYU7_9CRUS</name>
<sequence>MQISFYRWMYSGECIASRFLVGGVFIFTLPDYSSTVCRHAKCSFQIDPEPLFKIKSSLIDGMRLLISGVVFLFLVRLDGAAIWSTQLNETGIKNFSAWQPSAFVLHQVTSKPRNIKEKEPTRQPVITSKPKNIKGNPSIRQQQPSSTGHHVLQVISKIKSIKANEPIESVFDDISEIVPASEVSYFATKVAVHIRNQEESKTFCNPAAPPECVDKIFGFCIYDIEYPEEDIKVAIELSELAQKFTYKRINDAIRLQLEYENKDSECPYRSLVIKPIRARNIDGYWRVIVQNAEDILQRERIVICYNLNDYCQTSTHFSPVHCYSSRCSQQYLVRKLLAYDPCDPDRGVFVDSFKLQSSCSCRFSRKPC</sequence>
<dbReference type="InterPro" id="IPR029034">
    <property type="entry name" value="Cystine-knot_cytokine"/>
</dbReference>